<name>A0ABW9CNA0_9BURK</name>
<feature type="coiled-coil region" evidence="1">
    <location>
        <begin position="163"/>
        <end position="190"/>
    </location>
</feature>
<keyword evidence="2" id="KW-1133">Transmembrane helix</keyword>
<sequence length="377" mass="41069">MEILLLAIYATIAWLIFGKFRWLPWNIVTGSITIVLPIIALTILILTLNVVAPASEDVRVIRYVVQIVPQVRGRVVEVPITGNTPIKKGDVLFKIDPTPFNLQVKALEAQLVNAQGSAKKLNEDLSAATAKSDAVRAQIDLAKRRVSENRQLVDHGAGDRFALEQAEANLKSLQADLAAARAQEAQVRAVLNATVDNDQAEVAQIRAQLESARWDLSQTTVVAPANGVAINLQLRPGSIVTPLLQNPALSFVEDDYQVIALFAQNELRMVVPGDEAEIALQTIPGKVLKAHVVSVVWAQGQGQLTPSGTLPITGTEPTPAARFAVRLRLDDRERDVFLAAGARGHAAIYTDHIEEIQILRKVIIRVGAYINYLVLKV</sequence>
<dbReference type="PANTHER" id="PTHR30386:SF18">
    <property type="entry name" value="INNER MEMBRANE PROTEIN YIAV-RELATED"/>
    <property type="match status" value="1"/>
</dbReference>
<evidence type="ECO:0000313" key="4">
    <source>
        <dbReference type="EMBL" id="MFM0519888.1"/>
    </source>
</evidence>
<keyword evidence="2" id="KW-0472">Membrane</keyword>
<reference evidence="4 5" key="1">
    <citation type="journal article" date="2024" name="Chem. Sci.">
        <title>Discovery of megapolipeptins by genome mining of a Burkholderiales bacteria collection.</title>
        <authorList>
            <person name="Paulo B.S."/>
            <person name="Recchia M.J.J."/>
            <person name="Lee S."/>
            <person name="Fergusson C.H."/>
            <person name="Romanowski S.B."/>
            <person name="Hernandez A."/>
            <person name="Krull N."/>
            <person name="Liu D.Y."/>
            <person name="Cavanagh H."/>
            <person name="Bos A."/>
            <person name="Gray C.A."/>
            <person name="Murphy B.T."/>
            <person name="Linington R.G."/>
            <person name="Eustaquio A.S."/>
        </authorList>
    </citation>
    <scope>NUCLEOTIDE SEQUENCE [LARGE SCALE GENOMIC DNA]</scope>
    <source>
        <strain evidence="4 5">RL17-374-BIF-D</strain>
    </source>
</reference>
<gene>
    <name evidence="4" type="ORF">PQR08_20875</name>
</gene>
<dbReference type="PANTHER" id="PTHR30386">
    <property type="entry name" value="MEMBRANE FUSION SUBUNIT OF EMRAB-TOLC MULTIDRUG EFFLUX PUMP"/>
    <property type="match status" value="1"/>
</dbReference>
<keyword evidence="2" id="KW-0812">Transmembrane</keyword>
<dbReference type="EMBL" id="JAQQDB010000019">
    <property type="protein sequence ID" value="MFM0519888.1"/>
    <property type="molecule type" value="Genomic_DNA"/>
</dbReference>
<feature type="transmembrane region" description="Helical" evidence="2">
    <location>
        <begin position="28"/>
        <end position="52"/>
    </location>
</feature>
<evidence type="ECO:0000256" key="2">
    <source>
        <dbReference type="SAM" id="Phobius"/>
    </source>
</evidence>
<evidence type="ECO:0000256" key="1">
    <source>
        <dbReference type="SAM" id="Coils"/>
    </source>
</evidence>
<dbReference type="InterPro" id="IPR050739">
    <property type="entry name" value="MFP"/>
</dbReference>
<organism evidence="4 5">
    <name type="scientific">Caballeronia jiangsuensis</name>
    <dbReference type="NCBI Taxonomy" id="1458357"/>
    <lineage>
        <taxon>Bacteria</taxon>
        <taxon>Pseudomonadati</taxon>
        <taxon>Pseudomonadota</taxon>
        <taxon>Betaproteobacteria</taxon>
        <taxon>Burkholderiales</taxon>
        <taxon>Burkholderiaceae</taxon>
        <taxon>Caballeronia</taxon>
    </lineage>
</organism>
<accession>A0ABW9CNA0</accession>
<dbReference type="Gene3D" id="1.10.287.470">
    <property type="entry name" value="Helix hairpin bin"/>
    <property type="match status" value="1"/>
</dbReference>
<dbReference type="Gene3D" id="2.40.50.100">
    <property type="match status" value="1"/>
</dbReference>
<dbReference type="SUPFAM" id="SSF111369">
    <property type="entry name" value="HlyD-like secretion proteins"/>
    <property type="match status" value="2"/>
</dbReference>
<dbReference type="Proteomes" id="UP001629462">
    <property type="component" value="Unassembled WGS sequence"/>
</dbReference>
<proteinExistence type="predicted"/>
<feature type="domain" description="Multidrug resistance protein MdtA-like barrel-sandwich hybrid" evidence="3">
    <location>
        <begin position="64"/>
        <end position="241"/>
    </location>
</feature>
<evidence type="ECO:0000313" key="5">
    <source>
        <dbReference type="Proteomes" id="UP001629462"/>
    </source>
</evidence>
<dbReference type="InterPro" id="IPR058625">
    <property type="entry name" value="MdtA-like_BSH"/>
</dbReference>
<protein>
    <submittedName>
        <fullName evidence="4">HlyD family secretion protein</fullName>
    </submittedName>
</protein>
<keyword evidence="1" id="KW-0175">Coiled coil</keyword>
<keyword evidence="5" id="KW-1185">Reference proteome</keyword>
<dbReference type="Pfam" id="PF25917">
    <property type="entry name" value="BSH_RND"/>
    <property type="match status" value="1"/>
</dbReference>
<feature type="coiled-coil region" evidence="1">
    <location>
        <begin position="104"/>
        <end position="138"/>
    </location>
</feature>
<dbReference type="RefSeq" id="WP_250484340.1">
    <property type="nucleotide sequence ID" value="NZ_JAQQDB010000019.1"/>
</dbReference>
<evidence type="ECO:0000259" key="3">
    <source>
        <dbReference type="Pfam" id="PF25917"/>
    </source>
</evidence>
<dbReference type="Gene3D" id="2.40.30.170">
    <property type="match status" value="1"/>
</dbReference>
<comment type="caution">
    <text evidence="4">The sequence shown here is derived from an EMBL/GenBank/DDBJ whole genome shotgun (WGS) entry which is preliminary data.</text>
</comment>